<accession>A0A0J9E854</accession>
<comment type="caution">
    <text evidence="1">The sequence shown here is derived from an EMBL/GenBank/DDBJ whole genome shotgun (WGS) entry which is preliminary data.</text>
</comment>
<dbReference type="Proteomes" id="UP000037178">
    <property type="component" value="Unassembled WGS sequence"/>
</dbReference>
<dbReference type="SUPFAM" id="SSF53756">
    <property type="entry name" value="UDP-Glycosyltransferase/glycogen phosphorylase"/>
    <property type="match status" value="1"/>
</dbReference>
<dbReference type="Gene3D" id="3.40.50.12580">
    <property type="match status" value="1"/>
</dbReference>
<dbReference type="Pfam" id="PF05159">
    <property type="entry name" value="Capsule_synth"/>
    <property type="match status" value="1"/>
</dbReference>
<name>A0A0J9E854_9RHOB</name>
<dbReference type="PATRIC" id="fig|1675527.3.peg.4085"/>
<proteinExistence type="predicted"/>
<dbReference type="STRING" id="1675527.AIOL_003897"/>
<dbReference type="InterPro" id="IPR007833">
    <property type="entry name" value="Capsule_polysaccharide_synth"/>
</dbReference>
<dbReference type="AlphaFoldDB" id="A0A0J9E854"/>
<gene>
    <name evidence="1" type="ORF">AIOL_003897</name>
</gene>
<dbReference type="RefSeq" id="WP_049644469.1">
    <property type="nucleotide sequence ID" value="NZ_LFTY01000002.1"/>
</dbReference>
<dbReference type="OrthoDB" id="6713140at2"/>
<protein>
    <submittedName>
        <fullName evidence="1">Uncharacterized protein</fullName>
    </submittedName>
</protein>
<reference evidence="1 2" key="1">
    <citation type="submission" date="2015-06" db="EMBL/GenBank/DDBJ databases">
        <title>Draft genome sequence of an Alphaproteobacteria species associated to the Mediterranean sponge Oscarella lobularis.</title>
        <authorList>
            <person name="Jourda C."/>
            <person name="Santini S."/>
            <person name="Claverie J.-M."/>
        </authorList>
    </citation>
    <scope>NUCLEOTIDE SEQUENCE [LARGE SCALE GENOMIC DNA]</scope>
    <source>
        <strain evidence="1">IGS</strain>
    </source>
</reference>
<dbReference type="GO" id="GO:0000271">
    <property type="term" value="P:polysaccharide biosynthetic process"/>
    <property type="evidence" value="ECO:0007669"/>
    <property type="project" value="InterPro"/>
</dbReference>
<dbReference type="InterPro" id="IPR043148">
    <property type="entry name" value="TagF_C"/>
</dbReference>
<sequence length="304" mass="34346">MADAQVLRVYLDETDLARAVDGSFNIMNKIRSAFEGAGYRVEFVKSTAVERAKSAACGGYALFHMEDPFHSRALTLRRAYFYPFWRIESSAKRWEWQIAKTKFDPEAVNRKAADRFVANTRKRLFGEISEVETDSTVYIPLQGRLLDRRSFQTQSPLDMIRSVLAHEQDREIVVGLHPNEAYTTEETDALRDLADQNRRLTLSSEPMVKLLQRCDYVVTENSSVALSGYFFEKPAVLFAQIDFHHIAANVSALGAEAAIASAPDLRPDFAGYLHWFLKKTTINGGAPEAEAQILAAVRCRGWKI</sequence>
<dbReference type="GO" id="GO:0015774">
    <property type="term" value="P:polysaccharide transport"/>
    <property type="evidence" value="ECO:0007669"/>
    <property type="project" value="InterPro"/>
</dbReference>
<keyword evidence="2" id="KW-1185">Reference proteome</keyword>
<organism evidence="1 2">
    <name type="scientific">Candidatus Rhodobacter oscarellae</name>
    <dbReference type="NCBI Taxonomy" id="1675527"/>
    <lineage>
        <taxon>Bacteria</taxon>
        <taxon>Pseudomonadati</taxon>
        <taxon>Pseudomonadota</taxon>
        <taxon>Alphaproteobacteria</taxon>
        <taxon>Rhodobacterales</taxon>
        <taxon>Rhodobacter group</taxon>
        <taxon>Rhodobacter</taxon>
    </lineage>
</organism>
<evidence type="ECO:0000313" key="2">
    <source>
        <dbReference type="Proteomes" id="UP000037178"/>
    </source>
</evidence>
<dbReference type="EMBL" id="LFTY01000002">
    <property type="protein sequence ID" value="KMW58916.1"/>
    <property type="molecule type" value="Genomic_DNA"/>
</dbReference>
<evidence type="ECO:0000313" key="1">
    <source>
        <dbReference type="EMBL" id="KMW58916.1"/>
    </source>
</evidence>